<name>A0A3E0MFJ3_MICAE</name>
<comment type="caution">
    <text evidence="1">The sequence shown here is derived from an EMBL/GenBank/DDBJ whole genome shotgun (WGS) entry which is preliminary data.</text>
</comment>
<reference evidence="1 2" key="1">
    <citation type="submission" date="2017-08" db="EMBL/GenBank/DDBJ databases">
        <title>Functional genomic and metabolic studies of the symbiotic interactions of six Microcystis-dominated communities.</title>
        <authorList>
            <person name="Li Q."/>
            <person name="Lin F."/>
        </authorList>
    </citation>
    <scope>NUCLEOTIDE SEQUENCE [LARGE SCALE GENOMIC DNA]</scope>
    <source>
        <strain evidence="1">DA14</strain>
    </source>
</reference>
<gene>
    <name evidence="1" type="ORF">DWQ56_10970</name>
</gene>
<dbReference type="InterPro" id="IPR007375">
    <property type="entry name" value="SoxG"/>
</dbReference>
<accession>A0A3E0MFJ3</accession>
<sequence>MADLVHRGGYAGLGRRVGSGDGVVAVEQAGLAAATVIARRGKAEAAAARLGGHLGLTVADAAKRAVSPAATVLGTGPGTWLVFGGEDPGFVAGLAAALAGLAAIIDQSDGQAVLHLSGARLPEALEKGVRIDLDPARFTPEDVAVTSIAHIGVTLWKIDAAPTFAVALPRSYAGSFRHWLEASAGPAGLAVVSD</sequence>
<dbReference type="EMBL" id="QQWE01000003">
    <property type="protein sequence ID" value="REJ57773.1"/>
    <property type="molecule type" value="Genomic_DNA"/>
</dbReference>
<dbReference type="Gene3D" id="3.30.1360.120">
    <property type="entry name" value="Probable tRNA modification gtpase trme, domain 1"/>
    <property type="match status" value="1"/>
</dbReference>
<dbReference type="Pfam" id="PF04268">
    <property type="entry name" value="SoxG"/>
    <property type="match status" value="1"/>
</dbReference>
<dbReference type="SUPFAM" id="SSF103025">
    <property type="entry name" value="Folate-binding domain"/>
    <property type="match status" value="1"/>
</dbReference>
<protein>
    <submittedName>
        <fullName evidence="1">Sarcosine oxidase subunit gamma</fullName>
    </submittedName>
</protein>
<dbReference type="AlphaFoldDB" id="A0A3E0MFJ3"/>
<evidence type="ECO:0000313" key="2">
    <source>
        <dbReference type="Proteomes" id="UP000256301"/>
    </source>
</evidence>
<dbReference type="InterPro" id="IPR027266">
    <property type="entry name" value="TrmE/GcvT-like"/>
</dbReference>
<proteinExistence type="predicted"/>
<dbReference type="Proteomes" id="UP000256301">
    <property type="component" value="Unassembled WGS sequence"/>
</dbReference>
<evidence type="ECO:0000313" key="1">
    <source>
        <dbReference type="EMBL" id="REJ57773.1"/>
    </source>
</evidence>
<dbReference type="Gene3D" id="3.30.70.1520">
    <property type="entry name" value="Heterotetrameric sarcosine oxidase"/>
    <property type="match status" value="1"/>
</dbReference>
<organism evidence="1 2">
    <name type="scientific">Microcystis aeruginosa DA14</name>
    <dbReference type="NCBI Taxonomy" id="1987506"/>
    <lineage>
        <taxon>Bacteria</taxon>
        <taxon>Bacillati</taxon>
        <taxon>Cyanobacteriota</taxon>
        <taxon>Cyanophyceae</taxon>
        <taxon>Oscillatoriophycideae</taxon>
        <taxon>Chroococcales</taxon>
        <taxon>Microcystaceae</taxon>
        <taxon>Microcystis</taxon>
    </lineage>
</organism>